<dbReference type="PANTHER" id="PTHR33202">
    <property type="entry name" value="ZINC UPTAKE REGULATION PROTEIN"/>
    <property type="match status" value="1"/>
</dbReference>
<dbReference type="PANTHER" id="PTHR33202:SF6">
    <property type="entry name" value="ZINC UPTAKE REGULATION PROTEIN"/>
    <property type="match status" value="1"/>
</dbReference>
<dbReference type="GO" id="GO:0045892">
    <property type="term" value="P:negative regulation of DNA-templated transcription"/>
    <property type="evidence" value="ECO:0007669"/>
    <property type="project" value="TreeGrafter"/>
</dbReference>
<proteinExistence type="predicted"/>
<evidence type="ECO:0000313" key="4">
    <source>
        <dbReference type="Proteomes" id="UP000232164"/>
    </source>
</evidence>
<evidence type="ECO:0000313" key="3">
    <source>
        <dbReference type="EMBL" id="PKA40788.1"/>
    </source>
</evidence>
<comment type="caution">
    <text evidence="3">The sequence shown here is derived from an EMBL/GenBank/DDBJ whole genome shotgun (WGS) entry which is preliminary data.</text>
</comment>
<reference evidence="3 4" key="1">
    <citation type="submission" date="2017-11" db="EMBL/GenBank/DDBJ databases">
        <authorList>
            <person name="Han C.G."/>
        </authorList>
    </citation>
    <scope>NUCLEOTIDE SEQUENCE [LARGE SCALE GENOMIC DNA]</scope>
    <source>
        <strain evidence="3 4">HCNT1</strain>
    </source>
</reference>
<accession>A0A2N0D410</accession>
<sequence>MQRYNVSFKRLCRLDKNLVETSMAERMTAHYRSPVSHTVVAAALDAVDKTCREPGLQFTTIRRQVMETLIRAGQPLGAYELMGALQDSLGRRLMPPTVYRALEFLQEQHFVSRIESRNAFVPCAHLDHPHACVFFICDNCGASADVEDRTIECAVARDTASLEFRIARRVVRPSRQ</sequence>
<feature type="binding site" evidence="1">
    <location>
        <position position="137"/>
    </location>
    <ligand>
        <name>Zn(2+)</name>
        <dbReference type="ChEBI" id="CHEBI:29105"/>
    </ligand>
</feature>
<keyword evidence="1" id="KW-0862">Zinc</keyword>
<dbReference type="Proteomes" id="UP000232164">
    <property type="component" value="Unassembled WGS sequence"/>
</dbReference>
<dbReference type="GO" id="GO:0000976">
    <property type="term" value="F:transcription cis-regulatory region binding"/>
    <property type="evidence" value="ECO:0007669"/>
    <property type="project" value="TreeGrafter"/>
</dbReference>
<dbReference type="Gene3D" id="1.10.10.10">
    <property type="entry name" value="Winged helix-like DNA-binding domain superfamily/Winged helix DNA-binding domain"/>
    <property type="match status" value="1"/>
</dbReference>
<dbReference type="InterPro" id="IPR002481">
    <property type="entry name" value="FUR"/>
</dbReference>
<dbReference type="STRING" id="1041146.GCA_000427985_02430"/>
<comment type="cofactor">
    <cofactor evidence="2">
        <name>Mn(2+)</name>
        <dbReference type="ChEBI" id="CHEBI:29035"/>
    </cofactor>
    <cofactor evidence="2">
        <name>Fe(2+)</name>
        <dbReference type="ChEBI" id="CHEBI:29033"/>
    </cofactor>
    <text evidence="2">Binds 1 Mn(2+) or Fe(2+) ion per subunit.</text>
</comment>
<comment type="cofactor">
    <cofactor evidence="1">
        <name>Zn(2+)</name>
        <dbReference type="ChEBI" id="CHEBI:29105"/>
    </cofactor>
    <text evidence="1">Binds 1 zinc ion per subunit.</text>
</comment>
<dbReference type="GO" id="GO:1900376">
    <property type="term" value="P:regulation of secondary metabolite biosynthetic process"/>
    <property type="evidence" value="ECO:0007669"/>
    <property type="project" value="TreeGrafter"/>
</dbReference>
<dbReference type="InterPro" id="IPR036390">
    <property type="entry name" value="WH_DNA-bd_sf"/>
</dbReference>
<dbReference type="Pfam" id="PF01475">
    <property type="entry name" value="FUR"/>
    <property type="match status" value="1"/>
</dbReference>
<reference evidence="3 4" key="2">
    <citation type="submission" date="2017-12" db="EMBL/GenBank/DDBJ databases">
        <title>Genome sequence of Rhizobium sullae HCNT1 isolated from Sulla coronaria nodules and featuring peculiar denitrification phenotypes.</title>
        <authorList>
            <person name="De Diego-Diaz B."/>
            <person name="Treu L."/>
            <person name="Campanaro S."/>
            <person name="Da Silva Duarte V."/>
            <person name="Basaglia M."/>
            <person name="Favaro L."/>
            <person name="Casella S."/>
            <person name="Squartini A."/>
        </authorList>
    </citation>
    <scope>NUCLEOTIDE SEQUENCE [LARGE SCALE GENOMIC DNA]</scope>
    <source>
        <strain evidence="3 4">HCNT1</strain>
    </source>
</reference>
<feature type="binding site" evidence="1">
    <location>
        <position position="140"/>
    </location>
    <ligand>
        <name>Zn(2+)</name>
        <dbReference type="ChEBI" id="CHEBI:29105"/>
    </ligand>
</feature>
<dbReference type="GO" id="GO:0003700">
    <property type="term" value="F:DNA-binding transcription factor activity"/>
    <property type="evidence" value="ECO:0007669"/>
    <property type="project" value="InterPro"/>
</dbReference>
<dbReference type="InterPro" id="IPR036388">
    <property type="entry name" value="WH-like_DNA-bd_sf"/>
</dbReference>
<keyword evidence="2" id="KW-0408">Iron</keyword>
<dbReference type="GO" id="GO:0005829">
    <property type="term" value="C:cytosol"/>
    <property type="evidence" value="ECO:0007669"/>
    <property type="project" value="TreeGrafter"/>
</dbReference>
<keyword evidence="1" id="KW-0479">Metal-binding</keyword>
<evidence type="ECO:0000256" key="1">
    <source>
        <dbReference type="PIRSR" id="PIRSR602481-1"/>
    </source>
</evidence>
<gene>
    <name evidence="3" type="ORF">CWR43_26090</name>
</gene>
<dbReference type="EMBL" id="PIQN01000021">
    <property type="protein sequence ID" value="PKA40788.1"/>
    <property type="molecule type" value="Genomic_DNA"/>
</dbReference>
<feature type="binding site" evidence="2">
    <location>
        <position position="152"/>
    </location>
    <ligand>
        <name>Fe cation</name>
        <dbReference type="ChEBI" id="CHEBI:24875"/>
    </ligand>
</feature>
<name>A0A2N0D410_RHISU</name>
<dbReference type="SUPFAM" id="SSF46785">
    <property type="entry name" value="Winged helix' DNA-binding domain"/>
    <property type="match status" value="1"/>
</dbReference>
<evidence type="ECO:0000256" key="2">
    <source>
        <dbReference type="PIRSR" id="PIRSR602481-2"/>
    </source>
</evidence>
<dbReference type="AlphaFoldDB" id="A0A2N0D410"/>
<dbReference type="GO" id="GO:0008270">
    <property type="term" value="F:zinc ion binding"/>
    <property type="evidence" value="ECO:0007669"/>
    <property type="project" value="TreeGrafter"/>
</dbReference>
<protein>
    <submittedName>
        <fullName evidence="3">Transcriptional repressor</fullName>
    </submittedName>
</protein>
<organism evidence="3 4">
    <name type="scientific">Rhizobium sullae</name>
    <name type="common">Rhizobium hedysari</name>
    <dbReference type="NCBI Taxonomy" id="50338"/>
    <lineage>
        <taxon>Bacteria</taxon>
        <taxon>Pseudomonadati</taxon>
        <taxon>Pseudomonadota</taxon>
        <taxon>Alphaproteobacteria</taxon>
        <taxon>Hyphomicrobiales</taxon>
        <taxon>Rhizobiaceae</taxon>
        <taxon>Rhizobium/Agrobacterium group</taxon>
        <taxon>Rhizobium</taxon>
    </lineage>
</organism>